<dbReference type="Gene3D" id="3.30.310.50">
    <property type="entry name" value="Alpha-D-phosphohexomutase, C-terminal domain"/>
    <property type="match status" value="1"/>
</dbReference>
<dbReference type="Pfam" id="PF02878">
    <property type="entry name" value="PGM_PMM_I"/>
    <property type="match status" value="1"/>
</dbReference>
<dbReference type="CDD" id="cd03087">
    <property type="entry name" value="PGM_like1"/>
    <property type="match status" value="1"/>
</dbReference>
<dbReference type="InterPro" id="IPR024086">
    <property type="entry name" value="GlmM_arc-type"/>
</dbReference>
<evidence type="ECO:0000313" key="13">
    <source>
        <dbReference type="Proteomes" id="UP000437065"/>
    </source>
</evidence>
<keyword evidence="3" id="KW-0597">Phosphoprotein</keyword>
<dbReference type="EC" id="5.4.2.10" evidence="12"/>
<comment type="cofactor">
    <cofactor evidence="1">
        <name>Mg(2+)</name>
        <dbReference type="ChEBI" id="CHEBI:18420"/>
    </cofactor>
</comment>
<organism evidence="12 13">
    <name type="scientific">Halobaculum saliterrae</name>
    <dbReference type="NCBI Taxonomy" id="2073113"/>
    <lineage>
        <taxon>Archaea</taxon>
        <taxon>Methanobacteriati</taxon>
        <taxon>Methanobacteriota</taxon>
        <taxon>Stenosarchaea group</taxon>
        <taxon>Halobacteria</taxon>
        <taxon>Halobacteriales</taxon>
        <taxon>Haloferacaceae</taxon>
        <taxon>Halobaculum</taxon>
    </lineage>
</organism>
<dbReference type="Pfam" id="PF00408">
    <property type="entry name" value="PGM_PMM_IV"/>
    <property type="match status" value="1"/>
</dbReference>
<dbReference type="InterPro" id="IPR005843">
    <property type="entry name" value="A-D-PHexomutase_C"/>
</dbReference>
<protein>
    <submittedName>
        <fullName evidence="12">Phosphoglucosamine mutase</fullName>
        <ecNumber evidence="12">5.4.2.10</ecNumber>
    </submittedName>
</protein>
<gene>
    <name evidence="12" type="primary">glmM</name>
    <name evidence="12" type="ORF">GRX01_03260</name>
</gene>
<dbReference type="InterPro" id="IPR005846">
    <property type="entry name" value="A-D-PHexomutase_a/b/a-III"/>
</dbReference>
<sequence length="446" mass="46648">MFGTSGIRGTVGDEVTASVALDVGRAVASEGARRVIVGRDPRSTGPALVDALTAGLRECGADAVSLGEVPTPTVARAVEWYDADAGVSVTASHNPPSDNGLKLWTDDGAAYVGTAQEAIAERIRENAFDLVGWNDYGSRMRSRRARSRHVDAVVDAVDGDLGLDVVLDVGNGSGRITADVLRRLDCTVQTLAAEPDGSFPSRPSEPTAENCETLREVVAATDADLGIAHDGDADRMRAATASGEFPSGDVLLALFARDIATAGDRVAVPIDTSIAVDTTLEAIGASTDHTRVGDGHVAERTRETDVVFGGEPSGAWIWPDLARCPDGPLAAAKLAELVARRGPLDELVAQVETVPLRRANVETDAKHDLVAHVADRVADRYANVTTVDGVRVDVDAGWFLVRASGTQPLVRVTAEAGVESEMESLFETATDLVAEAERAVAAPASD</sequence>
<dbReference type="PRINTS" id="PR00509">
    <property type="entry name" value="PGMPMM"/>
</dbReference>
<evidence type="ECO:0000259" key="9">
    <source>
        <dbReference type="Pfam" id="PF02878"/>
    </source>
</evidence>
<keyword evidence="4 7" id="KW-0479">Metal-binding</keyword>
<evidence type="ECO:0000256" key="5">
    <source>
        <dbReference type="ARBA" id="ARBA00022842"/>
    </source>
</evidence>
<dbReference type="Gene3D" id="3.40.120.10">
    <property type="entry name" value="Alpha-D-Glucose-1,6-Bisphosphate, subunit A, domain 3"/>
    <property type="match status" value="3"/>
</dbReference>
<feature type="domain" description="Alpha-D-phosphohexomutase alpha/beta/alpha" evidence="9">
    <location>
        <begin position="2"/>
        <end position="128"/>
    </location>
</feature>
<comment type="caution">
    <text evidence="12">The sequence shown here is derived from an EMBL/GenBank/DDBJ whole genome shotgun (WGS) entry which is preliminary data.</text>
</comment>
<evidence type="ECO:0000256" key="4">
    <source>
        <dbReference type="ARBA" id="ARBA00022723"/>
    </source>
</evidence>
<evidence type="ECO:0000256" key="6">
    <source>
        <dbReference type="ARBA" id="ARBA00023235"/>
    </source>
</evidence>
<dbReference type="SUPFAM" id="SSF53738">
    <property type="entry name" value="Phosphoglucomutase, first 3 domains"/>
    <property type="match status" value="3"/>
</dbReference>
<dbReference type="SUPFAM" id="SSF55957">
    <property type="entry name" value="Phosphoglucomutase, C-terminal domain"/>
    <property type="match status" value="1"/>
</dbReference>
<dbReference type="Pfam" id="PF02879">
    <property type="entry name" value="PGM_PMM_II"/>
    <property type="match status" value="1"/>
</dbReference>
<dbReference type="Proteomes" id="UP000437065">
    <property type="component" value="Unassembled WGS sequence"/>
</dbReference>
<evidence type="ECO:0000259" key="8">
    <source>
        <dbReference type="Pfam" id="PF00408"/>
    </source>
</evidence>
<dbReference type="InterPro" id="IPR005841">
    <property type="entry name" value="Alpha-D-phosphohexomutase_SF"/>
</dbReference>
<dbReference type="RefSeq" id="WP_159663434.1">
    <property type="nucleotide sequence ID" value="NZ_WUUS01000002.1"/>
</dbReference>
<dbReference type="NCBIfam" id="TIGR03990">
    <property type="entry name" value="Arch_GlmM"/>
    <property type="match status" value="1"/>
</dbReference>
<feature type="domain" description="Alpha-D-phosphohexomutase alpha/beta/alpha" evidence="11">
    <location>
        <begin position="248"/>
        <end position="351"/>
    </location>
</feature>
<dbReference type="GO" id="GO:0008966">
    <property type="term" value="F:phosphoglucosamine mutase activity"/>
    <property type="evidence" value="ECO:0007669"/>
    <property type="project" value="UniProtKB-EC"/>
</dbReference>
<dbReference type="InterPro" id="IPR036900">
    <property type="entry name" value="A-D-PHexomutase_C_sf"/>
</dbReference>
<dbReference type="PANTHER" id="PTHR43771:SF1">
    <property type="entry name" value="PHOSPHOMANNOMUTASE"/>
    <property type="match status" value="1"/>
</dbReference>
<dbReference type="InterPro" id="IPR016055">
    <property type="entry name" value="A-D-PHexomutase_a/b/a-I/II/III"/>
</dbReference>
<evidence type="ECO:0000313" key="12">
    <source>
        <dbReference type="EMBL" id="MXR40375.1"/>
    </source>
</evidence>
<dbReference type="PANTHER" id="PTHR43771">
    <property type="entry name" value="PHOSPHOMANNOMUTASE"/>
    <property type="match status" value="1"/>
</dbReference>
<evidence type="ECO:0000256" key="1">
    <source>
        <dbReference type="ARBA" id="ARBA00001946"/>
    </source>
</evidence>
<evidence type="ECO:0000256" key="7">
    <source>
        <dbReference type="RuleBase" id="RU004326"/>
    </source>
</evidence>
<dbReference type="PROSITE" id="PS00710">
    <property type="entry name" value="PGM_PMM"/>
    <property type="match status" value="1"/>
</dbReference>
<feature type="domain" description="Alpha-D-phosphohexomutase C-terminal" evidence="8">
    <location>
        <begin position="361"/>
        <end position="427"/>
    </location>
</feature>
<keyword evidence="6 12" id="KW-0413">Isomerase</keyword>
<evidence type="ECO:0000256" key="3">
    <source>
        <dbReference type="ARBA" id="ARBA00022553"/>
    </source>
</evidence>
<dbReference type="GO" id="GO:0000287">
    <property type="term" value="F:magnesium ion binding"/>
    <property type="evidence" value="ECO:0007669"/>
    <property type="project" value="InterPro"/>
</dbReference>
<dbReference type="AlphaFoldDB" id="A0A6B0SNS1"/>
<reference evidence="12 13" key="1">
    <citation type="submission" date="2019-12" db="EMBL/GenBank/DDBJ databases">
        <title>Isolation and characterization of three novel carbon monoxide-oxidizing members of Halobacteria from salione crusts and soils.</title>
        <authorList>
            <person name="Myers M.R."/>
            <person name="King G.M."/>
        </authorList>
    </citation>
    <scope>NUCLEOTIDE SEQUENCE [LARGE SCALE GENOMIC DNA]</scope>
    <source>
        <strain evidence="12 13">WSA2</strain>
    </source>
</reference>
<dbReference type="EMBL" id="WUUS01000002">
    <property type="protein sequence ID" value="MXR40375.1"/>
    <property type="molecule type" value="Genomic_DNA"/>
</dbReference>
<dbReference type="InterPro" id="IPR005845">
    <property type="entry name" value="A-D-PHexomutase_a/b/a-II"/>
</dbReference>
<dbReference type="InterPro" id="IPR016066">
    <property type="entry name" value="A-D-PHexomutase_CS"/>
</dbReference>
<dbReference type="GO" id="GO:0005975">
    <property type="term" value="P:carbohydrate metabolic process"/>
    <property type="evidence" value="ECO:0007669"/>
    <property type="project" value="InterPro"/>
</dbReference>
<dbReference type="InterPro" id="IPR005844">
    <property type="entry name" value="A-D-PHexomutase_a/b/a-I"/>
</dbReference>
<name>A0A6B0SNS1_9EURY</name>
<dbReference type="OrthoDB" id="10363at2157"/>
<proteinExistence type="inferred from homology"/>
<accession>A0A6B0SNS1</accession>
<evidence type="ECO:0000256" key="2">
    <source>
        <dbReference type="ARBA" id="ARBA00010231"/>
    </source>
</evidence>
<keyword evidence="13" id="KW-1185">Reference proteome</keyword>
<evidence type="ECO:0000259" key="11">
    <source>
        <dbReference type="Pfam" id="PF02880"/>
    </source>
</evidence>
<comment type="similarity">
    <text evidence="2 7">Belongs to the phosphohexose mutase family.</text>
</comment>
<feature type="domain" description="Alpha-D-phosphohexomutase alpha/beta/alpha" evidence="10">
    <location>
        <begin position="149"/>
        <end position="243"/>
    </location>
</feature>
<dbReference type="Pfam" id="PF02880">
    <property type="entry name" value="PGM_PMM_III"/>
    <property type="match status" value="1"/>
</dbReference>
<evidence type="ECO:0000259" key="10">
    <source>
        <dbReference type="Pfam" id="PF02879"/>
    </source>
</evidence>
<keyword evidence="5 7" id="KW-0460">Magnesium</keyword>